<sequence length="135" mass="14618">MDRNRVQGFSLLELLTALAIVAILATITVPSFSGLLDKSRRSDAMSALWQVQLAQARWRSNNARYAPSLAALGWASALSPEGYYQLRISEAGAADYIILAQPQAAQQNDSCGVFAMDANGPDYSEGYASAVCWNR</sequence>
<name>A0A3B0YFY2_9ZZZZ</name>
<dbReference type="EMBL" id="UOFK01000065">
    <property type="protein sequence ID" value="VAW75073.1"/>
    <property type="molecule type" value="Genomic_DNA"/>
</dbReference>
<accession>A0A3B0YFY2</accession>
<dbReference type="InterPro" id="IPR045584">
    <property type="entry name" value="Pilin-like"/>
</dbReference>
<dbReference type="NCBIfam" id="TIGR02532">
    <property type="entry name" value="IV_pilin_GFxxxE"/>
    <property type="match status" value="1"/>
</dbReference>
<reference evidence="2" key="1">
    <citation type="submission" date="2018-06" db="EMBL/GenBank/DDBJ databases">
        <authorList>
            <person name="Zhirakovskaya E."/>
        </authorList>
    </citation>
    <scope>NUCLEOTIDE SEQUENCE</scope>
</reference>
<dbReference type="AlphaFoldDB" id="A0A3B0YFY2"/>
<protein>
    <recommendedName>
        <fullName evidence="3">Type IV pilus biogenesis protein PilE</fullName>
    </recommendedName>
</protein>
<organism evidence="2">
    <name type="scientific">hydrothermal vent metagenome</name>
    <dbReference type="NCBI Taxonomy" id="652676"/>
    <lineage>
        <taxon>unclassified sequences</taxon>
        <taxon>metagenomes</taxon>
        <taxon>ecological metagenomes</taxon>
    </lineage>
</organism>
<evidence type="ECO:0008006" key="3">
    <source>
        <dbReference type="Google" id="ProtNLM"/>
    </source>
</evidence>
<dbReference type="GO" id="GO:0043683">
    <property type="term" value="P:type IV pilus assembly"/>
    <property type="evidence" value="ECO:0007669"/>
    <property type="project" value="InterPro"/>
</dbReference>
<dbReference type="Pfam" id="PF07963">
    <property type="entry name" value="N_methyl"/>
    <property type="match status" value="1"/>
</dbReference>
<evidence type="ECO:0000313" key="2">
    <source>
        <dbReference type="EMBL" id="VAW75073.1"/>
    </source>
</evidence>
<dbReference type="PROSITE" id="PS00409">
    <property type="entry name" value="PROKAR_NTER_METHYL"/>
    <property type="match status" value="1"/>
</dbReference>
<evidence type="ECO:0000256" key="1">
    <source>
        <dbReference type="SAM" id="Phobius"/>
    </source>
</evidence>
<dbReference type="InterPro" id="IPR031982">
    <property type="entry name" value="PilE-like"/>
</dbReference>
<proteinExistence type="predicted"/>
<dbReference type="SUPFAM" id="SSF54523">
    <property type="entry name" value="Pili subunits"/>
    <property type="match status" value="1"/>
</dbReference>
<dbReference type="Gene3D" id="3.30.700.10">
    <property type="entry name" value="Glycoprotein, Type 4 Pilin"/>
    <property type="match status" value="1"/>
</dbReference>
<gene>
    <name evidence="2" type="ORF">MNBD_GAMMA13-1032</name>
</gene>
<keyword evidence="1" id="KW-0812">Transmembrane</keyword>
<keyword evidence="1" id="KW-0472">Membrane</keyword>
<keyword evidence="1" id="KW-1133">Transmembrane helix</keyword>
<dbReference type="InterPro" id="IPR012902">
    <property type="entry name" value="N_methyl_site"/>
</dbReference>
<feature type="transmembrane region" description="Helical" evidence="1">
    <location>
        <begin position="14"/>
        <end position="36"/>
    </location>
</feature>
<dbReference type="Pfam" id="PF16732">
    <property type="entry name" value="ComP_DUS"/>
    <property type="match status" value="1"/>
</dbReference>
<dbReference type="PANTHER" id="PTHR30093">
    <property type="entry name" value="GENERAL SECRETION PATHWAY PROTEIN G"/>
    <property type="match status" value="1"/>
</dbReference>